<keyword evidence="4 8" id="KW-0378">Hydrolase</keyword>
<proteinExistence type="inferred from homology"/>
<dbReference type="GO" id="GO:0050545">
    <property type="term" value="F:sulfopyruvate decarboxylase activity"/>
    <property type="evidence" value="ECO:0007669"/>
    <property type="project" value="TreeGrafter"/>
</dbReference>
<accession>A0A8T8K3U1</accession>
<name>A0A8T8K3U1_9EURY</name>
<sequence length="223" mass="24752">MKVSLSLEKSYSDDVSIMVDVLRASSTITIALDHFQQVIPVIDHENARALSKKLNAVLAGERRGATLNGFNAGNSPWEIQRFNGETLVLTTSNGTRIMEGMNSRVLIGCFNNAKAVARVAQKISLNHIEMVMAGVEGRFAIEDFLGAGFIMKYLPDDEMDEFARSAVLAVENPEKVDKSILNSRSGQRLKTLGFEKDIEFCLKRNISKNVPVFHQNVITSYQK</sequence>
<evidence type="ECO:0000256" key="6">
    <source>
        <dbReference type="ARBA" id="ARBA00033711"/>
    </source>
</evidence>
<dbReference type="AlphaFoldDB" id="A0A8T8K3U1"/>
<dbReference type="GO" id="GO:0019295">
    <property type="term" value="P:coenzyme M biosynthetic process"/>
    <property type="evidence" value="ECO:0007669"/>
    <property type="project" value="InterPro"/>
</dbReference>
<protein>
    <recommendedName>
        <fullName evidence="3 7">2-phosphosulfolactate phosphatase</fullName>
        <ecNumber evidence="3 7">3.1.3.71</ecNumber>
    </recommendedName>
</protein>
<dbReference type="EC" id="3.1.3.71" evidence="3 7"/>
<dbReference type="NCBIfam" id="TIGR00298">
    <property type="entry name" value="2-phosphosulfolactate phosphatase"/>
    <property type="match status" value="1"/>
</dbReference>
<dbReference type="RefSeq" id="WP_211534125.1">
    <property type="nucleotide sequence ID" value="NZ_CP058560.1"/>
</dbReference>
<dbReference type="InterPro" id="IPR027639">
    <property type="entry name" value="ComB_archaeal"/>
</dbReference>
<evidence type="ECO:0000256" key="5">
    <source>
        <dbReference type="ARBA" id="ARBA00022842"/>
    </source>
</evidence>
<dbReference type="Proteomes" id="UP000681041">
    <property type="component" value="Chromosome"/>
</dbReference>
<evidence type="ECO:0000256" key="1">
    <source>
        <dbReference type="ARBA" id="ARBA00001946"/>
    </source>
</evidence>
<comment type="cofactor">
    <cofactor evidence="1">
        <name>Mg(2+)</name>
        <dbReference type="ChEBI" id="CHEBI:18420"/>
    </cofactor>
</comment>
<reference evidence="8" key="1">
    <citation type="submission" date="2020-07" db="EMBL/GenBank/DDBJ databases">
        <title>Methanobacterium. sp. MethCan genome.</title>
        <authorList>
            <person name="Postec A."/>
            <person name="Quemeneur M."/>
        </authorList>
    </citation>
    <scope>NUCLEOTIDE SEQUENCE</scope>
    <source>
        <strain evidence="8">MethCAN</strain>
    </source>
</reference>
<evidence type="ECO:0000256" key="3">
    <source>
        <dbReference type="ARBA" id="ARBA00012953"/>
    </source>
</evidence>
<keyword evidence="5" id="KW-0460">Magnesium</keyword>
<comment type="similarity">
    <text evidence="2">Belongs to the ComB family.</text>
</comment>
<dbReference type="GO" id="GO:0050532">
    <property type="term" value="F:2-phosphosulfolactate phosphatase activity"/>
    <property type="evidence" value="ECO:0007669"/>
    <property type="project" value="UniProtKB-UniRule"/>
</dbReference>
<dbReference type="Pfam" id="PF04029">
    <property type="entry name" value="2-ph_phosp"/>
    <property type="match status" value="1"/>
</dbReference>
<gene>
    <name evidence="8" type="primary">comB</name>
    <name evidence="8" type="ORF">HYG87_05030</name>
</gene>
<dbReference type="GO" id="GO:0000287">
    <property type="term" value="F:magnesium ion binding"/>
    <property type="evidence" value="ECO:0007669"/>
    <property type="project" value="InterPro"/>
</dbReference>
<dbReference type="KEGG" id="meme:HYG87_05030"/>
<dbReference type="PANTHER" id="PTHR37311:SF1">
    <property type="entry name" value="2-PHOSPHOSULFOLACTATE PHOSPHATASE-RELATED"/>
    <property type="match status" value="1"/>
</dbReference>
<dbReference type="InterPro" id="IPR036702">
    <property type="entry name" value="ComB-like_sf"/>
</dbReference>
<keyword evidence="9" id="KW-1185">Reference proteome</keyword>
<dbReference type="EMBL" id="CP058560">
    <property type="protein sequence ID" value="QUH23178.1"/>
    <property type="molecule type" value="Genomic_DNA"/>
</dbReference>
<evidence type="ECO:0000313" key="8">
    <source>
        <dbReference type="EMBL" id="QUH23178.1"/>
    </source>
</evidence>
<dbReference type="SUPFAM" id="SSF142823">
    <property type="entry name" value="ComB-like"/>
    <property type="match status" value="1"/>
</dbReference>
<comment type="catalytic activity">
    <reaction evidence="6">
        <text>(2R)-O-phospho-3-sulfolactate + H2O = (2R)-3-sulfolactate + phosphate</text>
        <dbReference type="Rhea" id="RHEA:23416"/>
        <dbReference type="ChEBI" id="CHEBI:15377"/>
        <dbReference type="ChEBI" id="CHEBI:15597"/>
        <dbReference type="ChEBI" id="CHEBI:43474"/>
        <dbReference type="ChEBI" id="CHEBI:58738"/>
        <dbReference type="EC" id="3.1.3.71"/>
    </reaction>
</comment>
<evidence type="ECO:0000256" key="7">
    <source>
        <dbReference type="NCBIfam" id="TIGR00298"/>
    </source>
</evidence>
<dbReference type="PANTHER" id="PTHR37311">
    <property type="entry name" value="2-PHOSPHOSULFOLACTATE PHOSPHATASE-RELATED"/>
    <property type="match status" value="1"/>
</dbReference>
<dbReference type="InterPro" id="IPR005238">
    <property type="entry name" value="ComB-like"/>
</dbReference>
<evidence type="ECO:0000256" key="2">
    <source>
        <dbReference type="ARBA" id="ARBA00009997"/>
    </source>
</evidence>
<dbReference type="Gene3D" id="3.90.1560.10">
    <property type="entry name" value="ComB-like"/>
    <property type="match status" value="1"/>
</dbReference>
<evidence type="ECO:0000256" key="4">
    <source>
        <dbReference type="ARBA" id="ARBA00022801"/>
    </source>
</evidence>
<evidence type="ECO:0000313" key="9">
    <source>
        <dbReference type="Proteomes" id="UP000681041"/>
    </source>
</evidence>
<dbReference type="GeneID" id="64820105"/>
<organism evidence="8 9">
    <name type="scientific">Methanobacterium alkalithermotolerans</name>
    <dbReference type="NCBI Taxonomy" id="2731220"/>
    <lineage>
        <taxon>Archaea</taxon>
        <taxon>Methanobacteriati</taxon>
        <taxon>Methanobacteriota</taxon>
        <taxon>Methanomada group</taxon>
        <taxon>Methanobacteria</taxon>
        <taxon>Methanobacteriales</taxon>
        <taxon>Methanobacteriaceae</taxon>
        <taxon>Methanobacterium</taxon>
    </lineage>
</organism>
<dbReference type="OrthoDB" id="146693at2157"/>